<accession>A0A8J2KMN2</accession>
<comment type="caution">
    <text evidence="1">The sequence shown here is derived from an EMBL/GenBank/DDBJ whole genome shotgun (WGS) entry which is preliminary data.</text>
</comment>
<dbReference type="EMBL" id="CAJVCH010391454">
    <property type="protein sequence ID" value="CAG7817325.1"/>
    <property type="molecule type" value="Genomic_DNA"/>
</dbReference>
<organism evidence="1 2">
    <name type="scientific">Allacma fusca</name>
    <dbReference type="NCBI Taxonomy" id="39272"/>
    <lineage>
        <taxon>Eukaryota</taxon>
        <taxon>Metazoa</taxon>
        <taxon>Ecdysozoa</taxon>
        <taxon>Arthropoda</taxon>
        <taxon>Hexapoda</taxon>
        <taxon>Collembola</taxon>
        <taxon>Symphypleona</taxon>
        <taxon>Sminthuridae</taxon>
        <taxon>Allacma</taxon>
    </lineage>
</organism>
<sequence>RIYLYAFEEFSSLAALSKVIKQDTFVC</sequence>
<dbReference type="AlphaFoldDB" id="A0A8J2KMN2"/>
<evidence type="ECO:0000313" key="1">
    <source>
        <dbReference type="EMBL" id="CAG7817325.1"/>
    </source>
</evidence>
<dbReference type="Proteomes" id="UP000708208">
    <property type="component" value="Unassembled WGS sequence"/>
</dbReference>
<gene>
    <name evidence="1" type="ORF">AFUS01_LOCUS27898</name>
</gene>
<evidence type="ECO:0000313" key="2">
    <source>
        <dbReference type="Proteomes" id="UP000708208"/>
    </source>
</evidence>
<proteinExistence type="predicted"/>
<protein>
    <submittedName>
        <fullName evidence="1">Uncharacterized protein</fullName>
    </submittedName>
</protein>
<reference evidence="1" key="1">
    <citation type="submission" date="2021-06" db="EMBL/GenBank/DDBJ databases">
        <authorList>
            <person name="Hodson N. C."/>
            <person name="Mongue J. A."/>
            <person name="Jaron S. K."/>
        </authorList>
    </citation>
    <scope>NUCLEOTIDE SEQUENCE</scope>
</reference>
<feature type="non-terminal residue" evidence="1">
    <location>
        <position position="27"/>
    </location>
</feature>
<keyword evidence="2" id="KW-1185">Reference proteome</keyword>
<name>A0A8J2KMN2_9HEXA</name>